<evidence type="ECO:0000259" key="4">
    <source>
        <dbReference type="PROSITE" id="PS51077"/>
    </source>
</evidence>
<dbReference type="EMBL" id="JAGEOJ010000019">
    <property type="protein sequence ID" value="MBO2453182.1"/>
    <property type="molecule type" value="Genomic_DNA"/>
</dbReference>
<dbReference type="SMART" id="SM00346">
    <property type="entry name" value="HTH_ICLR"/>
    <property type="match status" value="1"/>
</dbReference>
<dbReference type="GO" id="GO:0045892">
    <property type="term" value="P:negative regulation of DNA-templated transcription"/>
    <property type="evidence" value="ECO:0007669"/>
    <property type="project" value="TreeGrafter"/>
</dbReference>
<dbReference type="InterPro" id="IPR036390">
    <property type="entry name" value="WH_DNA-bd_sf"/>
</dbReference>
<gene>
    <name evidence="6" type="ORF">J4573_39235</name>
</gene>
<feature type="domain" description="HTH iclR-type" evidence="4">
    <location>
        <begin position="14"/>
        <end position="75"/>
    </location>
</feature>
<dbReference type="InterPro" id="IPR005471">
    <property type="entry name" value="Tscrpt_reg_IclR_N"/>
</dbReference>
<dbReference type="RefSeq" id="WP_208261201.1">
    <property type="nucleotide sequence ID" value="NZ_JAGEOJ010000019.1"/>
</dbReference>
<feature type="domain" description="IclR-ED" evidence="5">
    <location>
        <begin position="76"/>
        <end position="240"/>
    </location>
</feature>
<evidence type="ECO:0000256" key="1">
    <source>
        <dbReference type="ARBA" id="ARBA00023015"/>
    </source>
</evidence>
<dbReference type="SUPFAM" id="SSF55781">
    <property type="entry name" value="GAF domain-like"/>
    <property type="match status" value="1"/>
</dbReference>
<dbReference type="Gene3D" id="1.10.10.10">
    <property type="entry name" value="Winged helix-like DNA-binding domain superfamily/Winged helix DNA-binding domain"/>
    <property type="match status" value="1"/>
</dbReference>
<keyword evidence="7" id="KW-1185">Reference proteome</keyword>
<dbReference type="InterPro" id="IPR050707">
    <property type="entry name" value="HTH_MetabolicPath_Reg"/>
</dbReference>
<organism evidence="6 7">
    <name type="scientific">Actinomadura barringtoniae</name>
    <dbReference type="NCBI Taxonomy" id="1427535"/>
    <lineage>
        <taxon>Bacteria</taxon>
        <taxon>Bacillati</taxon>
        <taxon>Actinomycetota</taxon>
        <taxon>Actinomycetes</taxon>
        <taxon>Streptosporangiales</taxon>
        <taxon>Thermomonosporaceae</taxon>
        <taxon>Actinomadura</taxon>
    </lineage>
</organism>
<evidence type="ECO:0000256" key="3">
    <source>
        <dbReference type="ARBA" id="ARBA00023163"/>
    </source>
</evidence>
<dbReference type="InterPro" id="IPR036388">
    <property type="entry name" value="WH-like_DNA-bd_sf"/>
</dbReference>
<dbReference type="Proteomes" id="UP000669179">
    <property type="component" value="Unassembled WGS sequence"/>
</dbReference>
<proteinExistence type="predicted"/>
<dbReference type="InterPro" id="IPR029016">
    <property type="entry name" value="GAF-like_dom_sf"/>
</dbReference>
<keyword evidence="1" id="KW-0805">Transcription regulation</keyword>
<dbReference type="Pfam" id="PF01614">
    <property type="entry name" value="IclR_C"/>
    <property type="match status" value="1"/>
</dbReference>
<dbReference type="PROSITE" id="PS51078">
    <property type="entry name" value="ICLR_ED"/>
    <property type="match status" value="1"/>
</dbReference>
<dbReference type="PROSITE" id="PS51077">
    <property type="entry name" value="HTH_ICLR"/>
    <property type="match status" value="1"/>
</dbReference>
<dbReference type="AlphaFoldDB" id="A0A939PJ16"/>
<accession>A0A939PJ16</accession>
<dbReference type="PANTHER" id="PTHR30136">
    <property type="entry name" value="HELIX-TURN-HELIX TRANSCRIPTIONAL REGULATOR, ICLR FAMILY"/>
    <property type="match status" value="1"/>
</dbReference>
<sequence>MAEKNAGAGAQAGSQTLARGLTALMTIVESPDGMSGQDLADRLAVHRTIAYRLLQTLTSFGLVAHGADGLYRPGARLAMLADSYLPALREASLPIMKEVADELGCTVSLFVAARSEAVSIALVEPTTVSWHLRFKVGMRTPIDRGAAGYALLAAGEQLPGEPAAVTRARECGFAASHGEVEQGAYAVAAAIPQARPRACLNLITYREDQAKAAEKHIGAAAARLGQVLHVARSADGADAQ</sequence>
<name>A0A939PJ16_9ACTN</name>
<comment type="caution">
    <text evidence="6">The sequence shown here is derived from an EMBL/GenBank/DDBJ whole genome shotgun (WGS) entry which is preliminary data.</text>
</comment>
<dbReference type="GO" id="GO:0003677">
    <property type="term" value="F:DNA binding"/>
    <property type="evidence" value="ECO:0007669"/>
    <property type="project" value="UniProtKB-KW"/>
</dbReference>
<protein>
    <submittedName>
        <fullName evidence="6">Helix-turn-helix domain-containing protein</fullName>
    </submittedName>
</protein>
<keyword evidence="2" id="KW-0238">DNA-binding</keyword>
<keyword evidence="3" id="KW-0804">Transcription</keyword>
<reference evidence="6" key="1">
    <citation type="submission" date="2021-03" db="EMBL/GenBank/DDBJ databases">
        <authorList>
            <person name="Kanchanasin P."/>
            <person name="Saeng-In P."/>
            <person name="Phongsopitanun W."/>
            <person name="Yuki M."/>
            <person name="Kudo T."/>
            <person name="Ohkuma M."/>
            <person name="Tanasupawat S."/>
        </authorList>
    </citation>
    <scope>NUCLEOTIDE SEQUENCE</scope>
    <source>
        <strain evidence="6">GKU 128</strain>
    </source>
</reference>
<evidence type="ECO:0000259" key="5">
    <source>
        <dbReference type="PROSITE" id="PS51078"/>
    </source>
</evidence>
<evidence type="ECO:0000313" key="7">
    <source>
        <dbReference type="Proteomes" id="UP000669179"/>
    </source>
</evidence>
<dbReference type="Gene3D" id="3.30.450.40">
    <property type="match status" value="2"/>
</dbReference>
<dbReference type="SUPFAM" id="SSF46785">
    <property type="entry name" value="Winged helix' DNA-binding domain"/>
    <property type="match status" value="1"/>
</dbReference>
<dbReference type="GO" id="GO:0003700">
    <property type="term" value="F:DNA-binding transcription factor activity"/>
    <property type="evidence" value="ECO:0007669"/>
    <property type="project" value="TreeGrafter"/>
</dbReference>
<dbReference type="InterPro" id="IPR014757">
    <property type="entry name" value="Tscrpt_reg_IclR_C"/>
</dbReference>
<dbReference type="PANTHER" id="PTHR30136:SF24">
    <property type="entry name" value="HTH-TYPE TRANSCRIPTIONAL REPRESSOR ALLR"/>
    <property type="match status" value="1"/>
</dbReference>
<evidence type="ECO:0000256" key="2">
    <source>
        <dbReference type="ARBA" id="ARBA00023125"/>
    </source>
</evidence>
<dbReference type="Pfam" id="PF09339">
    <property type="entry name" value="HTH_IclR"/>
    <property type="match status" value="1"/>
</dbReference>
<evidence type="ECO:0000313" key="6">
    <source>
        <dbReference type="EMBL" id="MBO2453182.1"/>
    </source>
</evidence>